<accession>A0A1S2LZ05</accession>
<dbReference type="Pfam" id="PF00578">
    <property type="entry name" value="AhpC-TSA"/>
    <property type="match status" value="1"/>
</dbReference>
<dbReference type="Proteomes" id="UP000179524">
    <property type="component" value="Unassembled WGS sequence"/>
</dbReference>
<dbReference type="InterPro" id="IPR036249">
    <property type="entry name" value="Thioredoxin-like_sf"/>
</dbReference>
<reference evidence="3 4" key="1">
    <citation type="submission" date="2016-10" db="EMBL/GenBank/DDBJ databases">
        <title>Draft genome sequences of four alkaliphilic bacteria belonging to the Anaerobacillus genus.</title>
        <authorList>
            <person name="Bassil N.M."/>
            <person name="Lloyd J.R."/>
        </authorList>
    </citation>
    <scope>NUCLEOTIDE SEQUENCE [LARGE SCALE GENOMIC DNA]</scope>
    <source>
        <strain evidence="3 4">DSM 18345</strain>
    </source>
</reference>
<keyword evidence="4" id="KW-1185">Reference proteome</keyword>
<dbReference type="CDD" id="cd02966">
    <property type="entry name" value="TlpA_like_family"/>
    <property type="match status" value="1"/>
</dbReference>
<dbReference type="GO" id="GO:0016209">
    <property type="term" value="F:antioxidant activity"/>
    <property type="evidence" value="ECO:0007669"/>
    <property type="project" value="InterPro"/>
</dbReference>
<dbReference type="AlphaFoldDB" id="A0A1S2LZ05"/>
<organism evidence="3 4">
    <name type="scientific">Anaerobacillus alkalilacustris</name>
    <dbReference type="NCBI Taxonomy" id="393763"/>
    <lineage>
        <taxon>Bacteria</taxon>
        <taxon>Bacillati</taxon>
        <taxon>Bacillota</taxon>
        <taxon>Bacilli</taxon>
        <taxon>Bacillales</taxon>
        <taxon>Bacillaceae</taxon>
        <taxon>Anaerobacillus</taxon>
    </lineage>
</organism>
<dbReference type="SUPFAM" id="SSF52833">
    <property type="entry name" value="Thioredoxin-like"/>
    <property type="match status" value="1"/>
</dbReference>
<dbReference type="PROSITE" id="PS51352">
    <property type="entry name" value="THIOREDOXIN_2"/>
    <property type="match status" value="1"/>
</dbReference>
<dbReference type="EMBL" id="MLQR01000001">
    <property type="protein sequence ID" value="OIJ17576.1"/>
    <property type="molecule type" value="Genomic_DNA"/>
</dbReference>
<protein>
    <recommendedName>
        <fullName evidence="2">Thioredoxin domain-containing protein</fullName>
    </recommendedName>
</protein>
<dbReference type="InterPro" id="IPR000866">
    <property type="entry name" value="AhpC/TSA"/>
</dbReference>
<dbReference type="GO" id="GO:0016491">
    <property type="term" value="F:oxidoreductase activity"/>
    <property type="evidence" value="ECO:0007669"/>
    <property type="project" value="InterPro"/>
</dbReference>
<name>A0A1S2LZ05_9BACI</name>
<dbReference type="PANTHER" id="PTHR42852">
    <property type="entry name" value="THIOL:DISULFIDE INTERCHANGE PROTEIN DSBE"/>
    <property type="match status" value="1"/>
</dbReference>
<dbReference type="Gene3D" id="3.40.30.10">
    <property type="entry name" value="Glutaredoxin"/>
    <property type="match status" value="1"/>
</dbReference>
<evidence type="ECO:0000313" key="3">
    <source>
        <dbReference type="EMBL" id="OIJ17576.1"/>
    </source>
</evidence>
<proteinExistence type="predicted"/>
<keyword evidence="1" id="KW-1015">Disulfide bond</keyword>
<evidence type="ECO:0000259" key="2">
    <source>
        <dbReference type="PROSITE" id="PS51352"/>
    </source>
</evidence>
<feature type="domain" description="Thioredoxin" evidence="2">
    <location>
        <begin position="33"/>
        <end position="170"/>
    </location>
</feature>
<dbReference type="RefSeq" id="WP_071308302.1">
    <property type="nucleotide sequence ID" value="NZ_MLQR01000001.1"/>
</dbReference>
<sequence>MKKTKVVQMIVLVFVIAMLATMVLGLRSVGNTVGIGEEAYDFELQDLDGNTHRLSDYRGEIVILNFFATWCVSCVAEAPELEKFNEEFKDEMNLFIVVKGEPLNTVKRYVEEKNSNKTYILDFNNHVSRRFGALGQPETIMINEEGIIVEHFIGGVNRDFLGVKLKELQGLR</sequence>
<comment type="caution">
    <text evidence="3">The sequence shown here is derived from an EMBL/GenBank/DDBJ whole genome shotgun (WGS) entry which is preliminary data.</text>
</comment>
<dbReference type="OrthoDB" id="25753at2"/>
<gene>
    <name evidence="3" type="ORF">BKP37_03565</name>
</gene>
<dbReference type="InterPro" id="IPR017937">
    <property type="entry name" value="Thioredoxin_CS"/>
</dbReference>
<evidence type="ECO:0000313" key="4">
    <source>
        <dbReference type="Proteomes" id="UP000179524"/>
    </source>
</evidence>
<dbReference type="PROSITE" id="PS00194">
    <property type="entry name" value="THIOREDOXIN_1"/>
    <property type="match status" value="1"/>
</dbReference>
<evidence type="ECO:0000256" key="1">
    <source>
        <dbReference type="ARBA" id="ARBA00023157"/>
    </source>
</evidence>
<dbReference type="InterPro" id="IPR013766">
    <property type="entry name" value="Thioredoxin_domain"/>
</dbReference>
<dbReference type="PANTHER" id="PTHR42852:SF13">
    <property type="entry name" value="PROTEIN DIPZ"/>
    <property type="match status" value="1"/>
</dbReference>
<dbReference type="InterPro" id="IPR050553">
    <property type="entry name" value="Thioredoxin_ResA/DsbE_sf"/>
</dbReference>